<keyword evidence="2" id="KW-1185">Reference proteome</keyword>
<accession>A0ABR4H680</accession>
<reference evidence="1 2" key="1">
    <citation type="submission" date="2024-07" db="EMBL/GenBank/DDBJ databases">
        <title>Section-level genome sequencing and comparative genomics of Aspergillus sections Usti and Cavernicolus.</title>
        <authorList>
            <consortium name="Lawrence Berkeley National Laboratory"/>
            <person name="Nybo J.L."/>
            <person name="Vesth T.C."/>
            <person name="Theobald S."/>
            <person name="Frisvad J.C."/>
            <person name="Larsen T.O."/>
            <person name="Kjaerboelling I."/>
            <person name="Rothschild-Mancinelli K."/>
            <person name="Lyhne E.K."/>
            <person name="Kogle M.E."/>
            <person name="Barry K."/>
            <person name="Clum A."/>
            <person name="Na H."/>
            <person name="Ledsgaard L."/>
            <person name="Lin J."/>
            <person name="Lipzen A."/>
            <person name="Kuo A."/>
            <person name="Riley R."/>
            <person name="Mondo S."/>
            <person name="Labutti K."/>
            <person name="Haridas S."/>
            <person name="Pangalinan J."/>
            <person name="Salamov A.A."/>
            <person name="Simmons B.A."/>
            <person name="Magnuson J.K."/>
            <person name="Chen J."/>
            <person name="Drula E."/>
            <person name="Henrissat B."/>
            <person name="Wiebenga A."/>
            <person name="Lubbers R.J."/>
            <person name="Gomes A.C."/>
            <person name="Makela M.R."/>
            <person name="Stajich J."/>
            <person name="Grigoriev I.V."/>
            <person name="Mortensen U.H."/>
            <person name="De Vries R.P."/>
            <person name="Baker S.E."/>
            <person name="Andersen M.R."/>
        </authorList>
    </citation>
    <scope>NUCLEOTIDE SEQUENCE [LARGE SCALE GENOMIC DNA]</scope>
    <source>
        <strain evidence="1 2">CBS 588.65</strain>
    </source>
</reference>
<sequence length="116" mass="12684">MNVRLCELIRVFRSSTCFQASTTSTRSFSALVYLLLPSGQVSIFYLHLICHSLYSSSLPLTGIKRGVELLVGITIIREDIVSISSAIHEVKKSRLSQEGGGACSNLQLIETKIPLA</sequence>
<protein>
    <submittedName>
        <fullName evidence="1">Uncharacterized protein</fullName>
    </submittedName>
</protein>
<comment type="caution">
    <text evidence="1">The sequence shown here is derived from an EMBL/GenBank/DDBJ whole genome shotgun (WGS) entry which is preliminary data.</text>
</comment>
<gene>
    <name evidence="1" type="ORF">BJX63DRAFT_402371</name>
</gene>
<dbReference type="Proteomes" id="UP001610334">
    <property type="component" value="Unassembled WGS sequence"/>
</dbReference>
<dbReference type="EMBL" id="JBFXLT010000073">
    <property type="protein sequence ID" value="KAL2810327.1"/>
    <property type="molecule type" value="Genomic_DNA"/>
</dbReference>
<evidence type="ECO:0000313" key="1">
    <source>
        <dbReference type="EMBL" id="KAL2810327.1"/>
    </source>
</evidence>
<organism evidence="1 2">
    <name type="scientific">Aspergillus granulosus</name>
    <dbReference type="NCBI Taxonomy" id="176169"/>
    <lineage>
        <taxon>Eukaryota</taxon>
        <taxon>Fungi</taxon>
        <taxon>Dikarya</taxon>
        <taxon>Ascomycota</taxon>
        <taxon>Pezizomycotina</taxon>
        <taxon>Eurotiomycetes</taxon>
        <taxon>Eurotiomycetidae</taxon>
        <taxon>Eurotiales</taxon>
        <taxon>Aspergillaceae</taxon>
        <taxon>Aspergillus</taxon>
        <taxon>Aspergillus subgen. Nidulantes</taxon>
    </lineage>
</organism>
<name>A0ABR4H680_9EURO</name>
<proteinExistence type="predicted"/>
<evidence type="ECO:0000313" key="2">
    <source>
        <dbReference type="Proteomes" id="UP001610334"/>
    </source>
</evidence>